<accession>W7TW04</accession>
<evidence type="ECO:0000256" key="6">
    <source>
        <dbReference type="ARBA" id="ARBA00022892"/>
    </source>
</evidence>
<keyword evidence="10" id="KW-1185">Reference proteome</keyword>
<evidence type="ECO:0000256" key="1">
    <source>
        <dbReference type="ARBA" id="ARBA00004222"/>
    </source>
</evidence>
<dbReference type="AlphaFoldDB" id="W7TW04"/>
<dbReference type="CDD" id="cd14942">
    <property type="entry name" value="TRAPPC3_bet3"/>
    <property type="match status" value="1"/>
</dbReference>
<dbReference type="OrthoDB" id="10262857at2759"/>
<dbReference type="InterPro" id="IPR024096">
    <property type="entry name" value="NO_sig/Golgi_transp_ligand-bd"/>
</dbReference>
<comment type="similarity">
    <text evidence="3 8">Belongs to the TRAPP small subunits family. BET3 subfamily.</text>
</comment>
<evidence type="ECO:0000256" key="7">
    <source>
        <dbReference type="ARBA" id="ARBA00023034"/>
    </source>
</evidence>
<gene>
    <name evidence="9" type="ORF">Naga_100104g12</name>
</gene>
<evidence type="ECO:0000256" key="8">
    <source>
        <dbReference type="PIRNR" id="PIRNR018293"/>
    </source>
</evidence>
<dbReference type="FunFam" id="3.30.1380.20:FF:000001">
    <property type="entry name" value="Trafficking protein particle complex subunit BET3"/>
    <property type="match status" value="1"/>
</dbReference>
<dbReference type="SUPFAM" id="SSF111126">
    <property type="entry name" value="Ligand-binding domain in the NO signalling and Golgi transport"/>
    <property type="match status" value="1"/>
</dbReference>
<reference evidence="9 10" key="1">
    <citation type="journal article" date="2014" name="Mol. Plant">
        <title>Chromosome Scale Genome Assembly and Transcriptome Profiling of Nannochloropsis gaditana in Nitrogen Depletion.</title>
        <authorList>
            <person name="Corteggiani Carpinelli E."/>
            <person name="Telatin A."/>
            <person name="Vitulo N."/>
            <person name="Forcato C."/>
            <person name="D'Angelo M."/>
            <person name="Schiavon R."/>
            <person name="Vezzi A."/>
            <person name="Giacometti G.M."/>
            <person name="Morosinotto T."/>
            <person name="Valle G."/>
        </authorList>
    </citation>
    <scope>NUCLEOTIDE SEQUENCE [LARGE SCALE GENOMIC DNA]</scope>
    <source>
        <strain evidence="9 10">B-31</strain>
    </source>
</reference>
<dbReference type="EMBL" id="AZIL01000425">
    <property type="protein sequence ID" value="EWM27698.1"/>
    <property type="molecule type" value="Genomic_DNA"/>
</dbReference>
<evidence type="ECO:0000256" key="5">
    <source>
        <dbReference type="ARBA" id="ARBA00022824"/>
    </source>
</evidence>
<evidence type="ECO:0000256" key="4">
    <source>
        <dbReference type="ARBA" id="ARBA00022448"/>
    </source>
</evidence>
<protein>
    <recommendedName>
        <fullName evidence="8">Trafficking protein particle complex subunit</fullName>
    </recommendedName>
</protein>
<dbReference type="GO" id="GO:0016236">
    <property type="term" value="P:macroautophagy"/>
    <property type="evidence" value="ECO:0007669"/>
    <property type="project" value="UniProtKB-ARBA"/>
</dbReference>
<dbReference type="PIRSF" id="PIRSF018293">
    <property type="entry name" value="TRAPP_I_complex_Bet3"/>
    <property type="match status" value="1"/>
</dbReference>
<organism evidence="9 10">
    <name type="scientific">Nannochloropsis gaditana</name>
    <dbReference type="NCBI Taxonomy" id="72520"/>
    <lineage>
        <taxon>Eukaryota</taxon>
        <taxon>Sar</taxon>
        <taxon>Stramenopiles</taxon>
        <taxon>Ochrophyta</taxon>
        <taxon>Eustigmatophyceae</taxon>
        <taxon>Eustigmatales</taxon>
        <taxon>Monodopsidaceae</taxon>
        <taxon>Nannochloropsis</taxon>
    </lineage>
</organism>
<dbReference type="GO" id="GO:0005794">
    <property type="term" value="C:Golgi apparatus"/>
    <property type="evidence" value="ECO:0007669"/>
    <property type="project" value="UniProtKB-SubCell"/>
</dbReference>
<keyword evidence="5" id="KW-0256">Endoplasmic reticulum</keyword>
<keyword evidence="6 8" id="KW-0931">ER-Golgi transport</keyword>
<keyword evidence="4 8" id="KW-0813">Transport</keyword>
<dbReference type="Proteomes" id="UP000019335">
    <property type="component" value="Chromosome 6"/>
</dbReference>
<evidence type="ECO:0000256" key="3">
    <source>
        <dbReference type="ARBA" id="ARBA00006218"/>
    </source>
</evidence>
<comment type="subcellular location">
    <subcellularLocation>
        <location evidence="2">Endoplasmic reticulum</location>
    </subcellularLocation>
    <subcellularLocation>
        <location evidence="1 8">Golgi apparatus</location>
        <location evidence="1 8">cis-Golgi network</location>
    </subcellularLocation>
</comment>
<sequence>MSSSSSRSAATRAGDQAWTKMSKMNAELFNLTYGAMVMQLIRDYEDVQAVNQQLETMGYSIGQKLVDEFLAKSGVGNCANFREVAETLAKVGFKMFLGVVVEVTAWNAEGTAFSLQVYDNPLADFVELPPQYSGLVYSNILCGVIRGALEMIKYQVECRFVKDGLKGDEVNEIRVELRQMVDESFGEEYNEGA</sequence>
<dbReference type="PANTHER" id="PTHR13048">
    <property type="entry name" value="TRAFFICKING PROTEIN PARTICLE COMPLEX SUBUNIT 3"/>
    <property type="match status" value="1"/>
</dbReference>
<evidence type="ECO:0000256" key="2">
    <source>
        <dbReference type="ARBA" id="ARBA00004240"/>
    </source>
</evidence>
<dbReference type="Gene3D" id="3.30.1380.20">
    <property type="entry name" value="Trafficking protein particle complex subunit 3"/>
    <property type="match status" value="1"/>
</dbReference>
<dbReference type="GO" id="GO:0005783">
    <property type="term" value="C:endoplasmic reticulum"/>
    <property type="evidence" value="ECO:0007669"/>
    <property type="project" value="UniProtKB-SubCell"/>
</dbReference>
<keyword evidence="7 8" id="KW-0333">Golgi apparatus</keyword>
<dbReference type="GO" id="GO:0048193">
    <property type="term" value="P:Golgi vesicle transport"/>
    <property type="evidence" value="ECO:0007669"/>
    <property type="project" value="InterPro"/>
</dbReference>
<name>W7TW04_9STRA</name>
<dbReference type="GO" id="GO:0030008">
    <property type="term" value="C:TRAPP complex"/>
    <property type="evidence" value="ECO:0007669"/>
    <property type="project" value="InterPro"/>
</dbReference>
<comment type="caution">
    <text evidence="9">The sequence shown here is derived from an EMBL/GenBank/DDBJ whole genome shotgun (WGS) entry which is preliminary data.</text>
</comment>
<evidence type="ECO:0000313" key="9">
    <source>
        <dbReference type="EMBL" id="EWM27698.1"/>
    </source>
</evidence>
<proteinExistence type="inferred from homology"/>
<dbReference type="InterPro" id="IPR007194">
    <property type="entry name" value="TRAPP_component"/>
</dbReference>
<comment type="subunit">
    <text evidence="8">Homodimer.</text>
</comment>
<dbReference type="InterPro" id="IPR016721">
    <property type="entry name" value="Bet3"/>
</dbReference>
<evidence type="ECO:0000313" key="10">
    <source>
        <dbReference type="Proteomes" id="UP000019335"/>
    </source>
</evidence>
<comment type="function">
    <text evidence="8">May play a role in vesicular transport from endoplasmic reticulum to Golgi.</text>
</comment>
<dbReference type="Pfam" id="PF04051">
    <property type="entry name" value="TRAPP"/>
    <property type="match status" value="1"/>
</dbReference>